<evidence type="ECO:0000259" key="4">
    <source>
        <dbReference type="Pfam" id="PF25973"/>
    </source>
</evidence>
<dbReference type="Proteomes" id="UP001139031">
    <property type="component" value="Unassembled WGS sequence"/>
</dbReference>
<keyword evidence="2" id="KW-0813">Transport</keyword>
<dbReference type="PROSITE" id="PS51257">
    <property type="entry name" value="PROKAR_LIPOPROTEIN"/>
    <property type="match status" value="1"/>
</dbReference>
<dbReference type="InterPro" id="IPR006143">
    <property type="entry name" value="RND_pump_MFP"/>
</dbReference>
<evidence type="ECO:0000256" key="1">
    <source>
        <dbReference type="ARBA" id="ARBA00009477"/>
    </source>
</evidence>
<sequence>MERTSPPTGRRAASLLLGLVAIAGCGGGEAAGRMKEAAPAVPVLKDGLVELPPGYAERAGIGIAPARYEDVTPLVHVTGVLEFDALRLAAVGSRIAGRVAEVEVIEGSKVEAGQVLGTIVSAELGTAQADIAAVEARVLAAQRDVARKRSLLAEGITSQRELDLAISAAAIAEAQLRAARQRVTALAGSRGSKALGVAELRSPIAGDVVGVHVSRGQAVVPSHTAFMIADPRTLWVRLAVFEGELLHVQVGDPVELSPTTGSAETFAGVVEFVSVALDPMTRSAEVRVVVDNLAGKLRAGQTVQANIRPASAQRRAVVVPRQAVLQIDGTPTVFVAQTERSFESRQVALGVGDFERVEIQQGLAADEQVVVSGVFALKSELYR</sequence>
<evidence type="ECO:0000259" key="3">
    <source>
        <dbReference type="Pfam" id="PF25954"/>
    </source>
</evidence>
<comment type="similarity">
    <text evidence="1">Belongs to the membrane fusion protein (MFP) (TC 8.A.1) family.</text>
</comment>
<proteinExistence type="inferred from homology"/>
<evidence type="ECO:0000256" key="2">
    <source>
        <dbReference type="ARBA" id="ARBA00022448"/>
    </source>
</evidence>
<name>A0ABS7TVS5_9BACT</name>
<dbReference type="PANTHER" id="PTHR30097">
    <property type="entry name" value="CATION EFFLUX SYSTEM PROTEIN CUSB"/>
    <property type="match status" value="1"/>
</dbReference>
<dbReference type="Gene3D" id="2.40.50.100">
    <property type="match status" value="1"/>
</dbReference>
<dbReference type="Pfam" id="PF25954">
    <property type="entry name" value="Beta-barrel_RND_2"/>
    <property type="match status" value="1"/>
</dbReference>
<dbReference type="Gene3D" id="2.40.30.170">
    <property type="match status" value="1"/>
</dbReference>
<dbReference type="InterPro" id="IPR058792">
    <property type="entry name" value="Beta-barrel_RND_2"/>
</dbReference>
<dbReference type="InterPro" id="IPR058647">
    <property type="entry name" value="BSH_CzcB-like"/>
</dbReference>
<dbReference type="InterPro" id="IPR051909">
    <property type="entry name" value="MFP_Cation_Efflux"/>
</dbReference>
<feature type="domain" description="CzcB-like barrel-sandwich hybrid" evidence="4">
    <location>
        <begin position="87"/>
        <end position="230"/>
    </location>
</feature>
<reference evidence="6" key="1">
    <citation type="submission" date="2021-08" db="EMBL/GenBank/DDBJ databases">
        <authorList>
            <person name="Stevens D.C."/>
        </authorList>
    </citation>
    <scope>NUCLEOTIDE SEQUENCE</scope>
    <source>
        <strain evidence="6">DSM 53165</strain>
    </source>
</reference>
<dbReference type="Pfam" id="PF25973">
    <property type="entry name" value="BSH_CzcB"/>
    <property type="match status" value="1"/>
</dbReference>
<dbReference type="Gene3D" id="2.40.420.20">
    <property type="match status" value="1"/>
</dbReference>
<evidence type="ECO:0000313" key="7">
    <source>
        <dbReference type="Proteomes" id="UP001139031"/>
    </source>
</evidence>
<gene>
    <name evidence="6" type="ORF">K7C98_24245</name>
</gene>
<dbReference type="PANTHER" id="PTHR30097:SF4">
    <property type="entry name" value="SLR6042 PROTEIN"/>
    <property type="match status" value="1"/>
</dbReference>
<dbReference type="RefSeq" id="WP_224194125.1">
    <property type="nucleotide sequence ID" value="NZ_JAIRAU010000031.1"/>
</dbReference>
<accession>A0ABS7TVS5</accession>
<dbReference type="InterPro" id="IPR058649">
    <property type="entry name" value="CzcB_C"/>
</dbReference>
<dbReference type="NCBIfam" id="TIGR01730">
    <property type="entry name" value="RND_mfp"/>
    <property type="match status" value="1"/>
</dbReference>
<feature type="domain" description="CusB-like beta-barrel" evidence="3">
    <location>
        <begin position="233"/>
        <end position="310"/>
    </location>
</feature>
<dbReference type="SUPFAM" id="SSF111369">
    <property type="entry name" value="HlyD-like secretion proteins"/>
    <property type="match status" value="1"/>
</dbReference>
<protein>
    <submittedName>
        <fullName evidence="6">Efflux RND transporter periplasmic adaptor subunit</fullName>
    </submittedName>
</protein>
<dbReference type="Gene3D" id="1.10.287.470">
    <property type="entry name" value="Helix hairpin bin"/>
    <property type="match status" value="1"/>
</dbReference>
<keyword evidence="7" id="KW-1185">Reference proteome</keyword>
<evidence type="ECO:0000259" key="5">
    <source>
        <dbReference type="Pfam" id="PF25975"/>
    </source>
</evidence>
<organism evidence="6 7">
    <name type="scientific">Nannocystis pusilla</name>
    <dbReference type="NCBI Taxonomy" id="889268"/>
    <lineage>
        <taxon>Bacteria</taxon>
        <taxon>Pseudomonadati</taxon>
        <taxon>Myxococcota</taxon>
        <taxon>Polyangia</taxon>
        <taxon>Nannocystales</taxon>
        <taxon>Nannocystaceae</taxon>
        <taxon>Nannocystis</taxon>
    </lineage>
</organism>
<dbReference type="EMBL" id="JAIRAU010000031">
    <property type="protein sequence ID" value="MBZ5712365.1"/>
    <property type="molecule type" value="Genomic_DNA"/>
</dbReference>
<feature type="domain" description="CzcB-like C-terminal circularly permuted SH3-like" evidence="5">
    <location>
        <begin position="317"/>
        <end position="378"/>
    </location>
</feature>
<comment type="caution">
    <text evidence="6">The sequence shown here is derived from an EMBL/GenBank/DDBJ whole genome shotgun (WGS) entry which is preliminary data.</text>
</comment>
<evidence type="ECO:0000313" key="6">
    <source>
        <dbReference type="EMBL" id="MBZ5712365.1"/>
    </source>
</evidence>
<dbReference type="Pfam" id="PF25975">
    <property type="entry name" value="CzcB_C"/>
    <property type="match status" value="1"/>
</dbReference>